<gene>
    <name evidence="1" type="ORF">AB5J52_38320</name>
</gene>
<name>A0AB39QYP4_9ACTN</name>
<reference evidence="1" key="1">
    <citation type="submission" date="2024-07" db="EMBL/GenBank/DDBJ databases">
        <authorList>
            <person name="Yu S.T."/>
        </authorList>
    </citation>
    <scope>NUCLEOTIDE SEQUENCE</scope>
    <source>
        <strain evidence="1">R39</strain>
    </source>
</reference>
<dbReference type="RefSeq" id="WP_369226569.1">
    <property type="nucleotide sequence ID" value="NZ_CP163441.1"/>
</dbReference>
<proteinExistence type="predicted"/>
<evidence type="ECO:0000313" key="1">
    <source>
        <dbReference type="EMBL" id="XDQ47672.1"/>
    </source>
</evidence>
<organism evidence="1">
    <name type="scientific">Streptomyces sp. R39</name>
    <dbReference type="NCBI Taxonomy" id="3238631"/>
    <lineage>
        <taxon>Bacteria</taxon>
        <taxon>Bacillati</taxon>
        <taxon>Actinomycetota</taxon>
        <taxon>Actinomycetes</taxon>
        <taxon>Kitasatosporales</taxon>
        <taxon>Streptomycetaceae</taxon>
        <taxon>Streptomyces</taxon>
    </lineage>
</organism>
<dbReference type="EMBL" id="CP163441">
    <property type="protein sequence ID" value="XDQ47672.1"/>
    <property type="molecule type" value="Genomic_DNA"/>
</dbReference>
<dbReference type="AlphaFoldDB" id="A0AB39QYP4"/>
<protein>
    <submittedName>
        <fullName evidence="1">Uncharacterized protein</fullName>
    </submittedName>
</protein>
<sequence>MDMLMDPTVQQISRTVRTDAGLCALWQTEYFVETGDPDDWDDWASDDELLVQAISAGALVPIGVGADGVFEVLIRWNFSGSGLTEREGRHVLVSSDPYLLTSPGMLYIGGLEEAGDLPGRDANRIELPSGRYSAVVHLVDWKAEPESMGPDGRPLEGALPDFVVEIRAEEGVGNVYRAKSTTFSRP</sequence>
<accession>A0AB39QYP4</accession>